<dbReference type="EMBL" id="CAJNOT010001079">
    <property type="protein sequence ID" value="CAF1141454.1"/>
    <property type="molecule type" value="Genomic_DNA"/>
</dbReference>
<feature type="domain" description="RDRP core" evidence="2">
    <location>
        <begin position="389"/>
        <end position="675"/>
    </location>
</feature>
<dbReference type="Pfam" id="PF03762">
    <property type="entry name" value="VOMI"/>
    <property type="match status" value="1"/>
</dbReference>
<reference evidence="3" key="1">
    <citation type="submission" date="2021-02" db="EMBL/GenBank/DDBJ databases">
        <authorList>
            <person name="Nowell W R."/>
        </authorList>
    </citation>
    <scope>NUCLEOTIDE SEQUENCE</scope>
</reference>
<evidence type="ECO:0000313" key="3">
    <source>
        <dbReference type="EMBL" id="CAF1141454.1"/>
    </source>
</evidence>
<evidence type="ECO:0000259" key="2">
    <source>
        <dbReference type="Pfam" id="PF05183"/>
    </source>
</evidence>
<proteinExistence type="predicted"/>
<dbReference type="InterPro" id="IPR005515">
    <property type="entry name" value="VOMI"/>
</dbReference>
<organism evidence="3 4">
    <name type="scientific">Rotaria sordida</name>
    <dbReference type="NCBI Taxonomy" id="392033"/>
    <lineage>
        <taxon>Eukaryota</taxon>
        <taxon>Metazoa</taxon>
        <taxon>Spiralia</taxon>
        <taxon>Gnathifera</taxon>
        <taxon>Rotifera</taxon>
        <taxon>Eurotatoria</taxon>
        <taxon>Bdelloidea</taxon>
        <taxon>Philodinida</taxon>
        <taxon>Philodinidae</taxon>
        <taxon>Rotaria</taxon>
    </lineage>
</organism>
<evidence type="ECO:0000313" key="4">
    <source>
        <dbReference type="Proteomes" id="UP000663864"/>
    </source>
</evidence>
<dbReference type="PANTHER" id="PTHR23079">
    <property type="entry name" value="RNA-DEPENDENT RNA POLYMERASE"/>
    <property type="match status" value="1"/>
</dbReference>
<dbReference type="InterPro" id="IPR057596">
    <property type="entry name" value="RDRP_core"/>
</dbReference>
<protein>
    <recommendedName>
        <fullName evidence="2">RDRP core domain-containing protein</fullName>
    </recommendedName>
</protein>
<feature type="domain" description="RDRP core" evidence="2">
    <location>
        <begin position="700"/>
        <end position="937"/>
    </location>
</feature>
<dbReference type="GO" id="GO:0031380">
    <property type="term" value="C:nuclear RNA-directed RNA polymerase complex"/>
    <property type="evidence" value="ECO:0007669"/>
    <property type="project" value="TreeGrafter"/>
</dbReference>
<dbReference type="SUPFAM" id="SSF51092">
    <property type="entry name" value="Vitelline membrane outer protein-I (VMO-I)"/>
    <property type="match status" value="1"/>
</dbReference>
<dbReference type="Pfam" id="PF05183">
    <property type="entry name" value="RdRP"/>
    <property type="match status" value="2"/>
</dbReference>
<evidence type="ECO:0000256" key="1">
    <source>
        <dbReference type="SAM" id="MobiDB-lite"/>
    </source>
</evidence>
<dbReference type="GO" id="GO:0030422">
    <property type="term" value="P:siRNA processing"/>
    <property type="evidence" value="ECO:0007669"/>
    <property type="project" value="TreeGrafter"/>
</dbReference>
<dbReference type="GO" id="GO:0003968">
    <property type="term" value="F:RNA-directed RNA polymerase activity"/>
    <property type="evidence" value="ECO:0007669"/>
    <property type="project" value="UniProtKB-KW"/>
</dbReference>
<dbReference type="PANTHER" id="PTHR23079:SF55">
    <property type="entry name" value="RNA-DIRECTED RNA POLYMERASE"/>
    <property type="match status" value="1"/>
</dbReference>
<comment type="caution">
    <text evidence="3">The sequence shown here is derived from an EMBL/GenBank/DDBJ whole genome shotgun (WGS) entry which is preliminary data.</text>
</comment>
<dbReference type="Proteomes" id="UP000663864">
    <property type="component" value="Unassembled WGS sequence"/>
</dbReference>
<accession>A0A814S0A8</accession>
<dbReference type="GO" id="GO:0003723">
    <property type="term" value="F:RNA binding"/>
    <property type="evidence" value="ECO:0007669"/>
    <property type="project" value="UniProtKB-KW"/>
</dbReference>
<sequence>MDEKIYCQFKHIPSKRDAEQIAANIENFIKPKEFDKLGIQNCGKSGNDTISVLFTRKDANNLREKLTKILSSDNSPVWFCIHSDPFHSMIPHSIITTDDDRHVGLTFDISCEFGSLRSYNQFYSHVSFNNKILQVSFNPTRSIPTALYIEFDNIRLTIPFASIQKKKILVNKEKATNGVYILLSLKYLPYIYQLERAKGKNTDNENSDMKQVRICADQENIPFIEDLANCSDVVFYFPPSQDKPWYFLSYFLLDRPERYEINFSCFKVSDWSKENNRNQRPDPFNYRNALFQDRYCLQMLISLGYVFRDKWAQLTDQELTWNTWDVNERYTLCCFAVEKLREDHGYDLRRTKNDYNQTRKKLKELVSDTDEQVASVDSSQRLKVAFCTLTPLKIIFQPFEVTTGSRALRNPQLGGVERFLLVHFRDEDNRQLRVSNANIKGRLRNSMQNGIELFNKKFKYMGASTGQMKEKAFWFIDLPSPLKNIQEAHKILGDFSDIKNIATYIARVGQYFSSTWPVNIKLTEIEDKKAIRSNNNLNYVLKIDDIERNKYCFTDGIGKISWGLAGRIAQKMKIPIYCQEDIPSAFQIRVAGCKGMVAIDPESTLNDYYIHIRKSMNKFDGGDWNLEICEYARPLPLTLNNQVIRLLSDLGNHDSAFIALQDRSFTQWEIPEEQQPSAIDIAVQKNNSYSLSKDNLLTNRIPIPPTDGRNLFGVADETGELQYGQCFIQYSTLTPTKKGQGRFQVVTGTVIVTKNPCLWPGDFRRLKAVRNEKLEACMRDVIVFPTKGERPHPNEIAGSDLDGDQYWVYWSDSLRIEKNVEPLSYTGAKKLEIPSITPEKIIEHIVNSFGASIILGMIANTHTVVADKHREHSFSEPCKKLAELFSLAVDSPKTGHFIEMEELRPFQKEYCKDWPIYMRKSGERTYQSTSVLEKLYLRAEERYFKLKEKPMINTFPQKLKAIKHASTNSVQDEGFKKWLDGDIYQEGINRKKPVRKKSNKLDKDDSSSDEQSIPPSNEKKSTKSPITKNENSHEEMKSHVKKSSHSKLNQSEIPLKIEPESNTKQKKSSITESASVLINSSISSPSSLAASNIDECHTDFLMAVDMKTTIQTVVEFSSINNNLFIVNTKKESSEYPNRQEIIRKLVVFLGSQNIFKKGASLYDEVIHGSLYLIVFYGHIYFFQNTFPDKLGPLKEYITENNNKVIRFNYANFDKLNISESSHSTIKKNKIDYEFDCYINSSPSEYITLLYDKNKTLQQIRVYYKWSKCFVRQPNFNVDSLYEIRSMLTHESNSPEFTRIMKLIFKNQSTELFSGRRPNIKIDRSILLPSVMPIGLKVIEEDQEIDIDQSNIESFYRKVKYVSIDEQEEKPKVYLTMEYHVSSMNKVKGILEQVCDFALSPIEKTSLVRQYSTSSTAKTRDDVVQTIEPESGLWGEFTDMVYCDAGTWAIGFRQRVEQPCRSDCDDTALNSLELLCAKKDGTPVKSITPHIGFWGDWSNVVRCPQNSTFLTGVSFKIESSQGSDDDTAANDCQFSCSQSSNILALNGGPWGDWKQMKYCPSSSAICGFSLKLENMQSEGDDTALNGAKFQCCNL</sequence>
<dbReference type="Gene3D" id="2.100.10.20">
    <property type="entry name" value="Vitelline membrane outer layer protein I (VOMI)"/>
    <property type="match status" value="1"/>
</dbReference>
<name>A0A814S0A8_9BILA</name>
<feature type="region of interest" description="Disordered" evidence="1">
    <location>
        <begin position="990"/>
        <end position="1068"/>
    </location>
</feature>
<dbReference type="InterPro" id="IPR007855">
    <property type="entry name" value="RDRP"/>
</dbReference>
<dbReference type="InterPro" id="IPR036706">
    <property type="entry name" value="VOMI_sf"/>
</dbReference>
<gene>
    <name evidence="3" type="ORF">ZHD862_LOCUS19664</name>
</gene>